<organism evidence="1 2">
    <name type="scientific">Flavonifractor plautii</name>
    <name type="common">Fusobacterium plautii</name>
    <dbReference type="NCBI Taxonomy" id="292800"/>
    <lineage>
        <taxon>Bacteria</taxon>
        <taxon>Bacillati</taxon>
        <taxon>Bacillota</taxon>
        <taxon>Clostridia</taxon>
        <taxon>Eubacteriales</taxon>
        <taxon>Oscillospiraceae</taxon>
        <taxon>Flavonifractor</taxon>
    </lineage>
</organism>
<evidence type="ECO:0000313" key="2">
    <source>
        <dbReference type="Proteomes" id="UP001211173"/>
    </source>
</evidence>
<comment type="caution">
    <text evidence="1">The sequence shown here is derived from an EMBL/GenBank/DDBJ whole genome shotgun (WGS) entry which is preliminary data.</text>
</comment>
<dbReference type="RefSeq" id="WP_195308488.1">
    <property type="nucleotide sequence ID" value="NZ_JADMSX010000022.1"/>
</dbReference>
<protein>
    <submittedName>
        <fullName evidence="1">Uncharacterized protein</fullName>
    </submittedName>
</protein>
<gene>
    <name evidence="1" type="ORF">PNE06_13280</name>
</gene>
<dbReference type="Proteomes" id="UP001211173">
    <property type="component" value="Unassembled WGS sequence"/>
</dbReference>
<reference evidence="1" key="1">
    <citation type="submission" date="2023-01" db="EMBL/GenBank/DDBJ databases">
        <title>Human gut microbiome strain richness.</title>
        <authorList>
            <person name="Chen-Liaw A."/>
        </authorList>
    </citation>
    <scope>NUCLEOTIDE SEQUENCE</scope>
    <source>
        <strain evidence="1">1001287st1_F4_1001285I_161205</strain>
    </source>
</reference>
<name>A0AAW6CGA8_FLAPL</name>
<proteinExistence type="predicted"/>
<dbReference type="EMBL" id="JAQLWV010000019">
    <property type="protein sequence ID" value="MDB7934048.1"/>
    <property type="molecule type" value="Genomic_DNA"/>
</dbReference>
<evidence type="ECO:0000313" key="1">
    <source>
        <dbReference type="EMBL" id="MDB7934048.1"/>
    </source>
</evidence>
<sequence length="62" mass="7257">MRKLNSGDKLYVCDRKRCGDRCHYPDCRHTTDISHAINAPTFPNGFEKVEHNGNVYFVERED</sequence>
<accession>A0AAW6CGA8</accession>
<dbReference type="AlphaFoldDB" id="A0AAW6CGA8"/>